<proteinExistence type="predicted"/>
<dbReference type="NCBIfam" id="TIGR02532">
    <property type="entry name" value="IV_pilin_GFxxxE"/>
    <property type="match status" value="1"/>
</dbReference>
<keyword evidence="1" id="KW-1133">Transmembrane helix</keyword>
<gene>
    <name evidence="2" type="ORF">UV61_C0030G0001</name>
</gene>
<accession>A0A0G1CFW0</accession>
<organism evidence="2 3">
    <name type="scientific">Candidatus Gottesmanbacteria bacterium GW2011_GWB1_43_11</name>
    <dbReference type="NCBI Taxonomy" id="1618446"/>
    <lineage>
        <taxon>Bacteria</taxon>
        <taxon>Candidatus Gottesmaniibacteriota</taxon>
    </lineage>
</organism>
<dbReference type="Proteomes" id="UP000034050">
    <property type="component" value="Unassembled WGS sequence"/>
</dbReference>
<keyword evidence="1" id="KW-0472">Membrane</keyword>
<evidence type="ECO:0000313" key="2">
    <source>
        <dbReference type="EMBL" id="KKS84417.1"/>
    </source>
</evidence>
<dbReference type="EMBL" id="LCFD01000030">
    <property type="protein sequence ID" value="KKS84417.1"/>
    <property type="molecule type" value="Genomic_DNA"/>
</dbReference>
<dbReference type="InterPro" id="IPR012902">
    <property type="entry name" value="N_methyl_site"/>
</dbReference>
<dbReference type="Gene3D" id="3.30.700.10">
    <property type="entry name" value="Glycoprotein, Type 4 Pilin"/>
    <property type="match status" value="1"/>
</dbReference>
<keyword evidence="1" id="KW-0812">Transmembrane</keyword>
<comment type="caution">
    <text evidence="2">The sequence shown here is derived from an EMBL/GenBank/DDBJ whole genome shotgun (WGS) entry which is preliminary data.</text>
</comment>
<feature type="non-terminal residue" evidence="2">
    <location>
        <position position="1"/>
    </location>
</feature>
<evidence type="ECO:0000256" key="1">
    <source>
        <dbReference type="SAM" id="Phobius"/>
    </source>
</evidence>
<sequence>FTLVEILIVIGILGVLSTVGFTSYTATQKNSRDSRRKIDLEMIKQALEVYKSDKGNYPPGSVGDVFCDSSLGAYVGAACNGSFVPCTSNCGNDWSYTELIGYESDLWEGLVPTYIQKLPVDPTNSKTSYYYYEPNCGGAATVCGISVTCPASTCCAYELGAYLESTSTWYKICNP</sequence>
<protein>
    <submittedName>
        <fullName evidence="2">Type II secretion system protein G</fullName>
    </submittedName>
</protein>
<dbReference type="SUPFAM" id="SSF54523">
    <property type="entry name" value="Pili subunits"/>
    <property type="match status" value="1"/>
</dbReference>
<dbReference type="InterPro" id="IPR045584">
    <property type="entry name" value="Pilin-like"/>
</dbReference>
<dbReference type="AlphaFoldDB" id="A0A0G1CFW0"/>
<feature type="transmembrane region" description="Helical" evidence="1">
    <location>
        <begin position="6"/>
        <end position="27"/>
    </location>
</feature>
<reference evidence="2 3" key="1">
    <citation type="journal article" date="2015" name="Nature">
        <title>rRNA introns, odd ribosomes, and small enigmatic genomes across a large radiation of phyla.</title>
        <authorList>
            <person name="Brown C.T."/>
            <person name="Hug L.A."/>
            <person name="Thomas B.C."/>
            <person name="Sharon I."/>
            <person name="Castelle C.J."/>
            <person name="Singh A."/>
            <person name="Wilkins M.J."/>
            <person name="Williams K.H."/>
            <person name="Banfield J.F."/>
        </authorList>
    </citation>
    <scope>NUCLEOTIDE SEQUENCE [LARGE SCALE GENOMIC DNA]</scope>
</reference>
<dbReference type="STRING" id="1618446.UV61_C0030G0001"/>
<evidence type="ECO:0000313" key="3">
    <source>
        <dbReference type="Proteomes" id="UP000034050"/>
    </source>
</evidence>
<name>A0A0G1CFW0_9BACT</name>
<dbReference type="PANTHER" id="PTHR30093">
    <property type="entry name" value="GENERAL SECRETION PATHWAY PROTEIN G"/>
    <property type="match status" value="1"/>
</dbReference>